<protein>
    <submittedName>
        <fullName evidence="3">ATP-binding protein</fullName>
    </submittedName>
</protein>
<proteinExistence type="predicted"/>
<dbReference type="EMBL" id="JAZEWV010000004">
    <property type="protein sequence ID" value="MEE4541861.1"/>
    <property type="molecule type" value="Genomic_DNA"/>
</dbReference>
<keyword evidence="3" id="KW-0067">ATP-binding</keyword>
<dbReference type="CDD" id="cd16936">
    <property type="entry name" value="HATPase_RsbW-like"/>
    <property type="match status" value="1"/>
</dbReference>
<sequence length="150" mass="15828">MTQDIRIPELTPAAGRFSIQWAASRRNAHRARTAAAGQLRAWGLPHEAAAHIVAELTANAVTHGRVPGRDFRLTLVASATVLRIEVADARGDRLPVAAREADDAAESGRGLLLVAALADRWGVTSGPSPTKTVWAELDLPPSCADPALTS</sequence>
<evidence type="ECO:0000313" key="4">
    <source>
        <dbReference type="Proteomes" id="UP001344658"/>
    </source>
</evidence>
<dbReference type="InterPro" id="IPR003594">
    <property type="entry name" value="HATPase_dom"/>
</dbReference>
<keyword evidence="1" id="KW-0808">Transferase</keyword>
<dbReference type="Gene3D" id="3.30.565.10">
    <property type="entry name" value="Histidine kinase-like ATPase, C-terminal domain"/>
    <property type="match status" value="1"/>
</dbReference>
<dbReference type="PANTHER" id="PTHR35526">
    <property type="entry name" value="ANTI-SIGMA-F FACTOR RSBW-RELATED"/>
    <property type="match status" value="1"/>
</dbReference>
<feature type="domain" description="Histidine kinase/HSP90-like ATPase" evidence="2">
    <location>
        <begin position="23"/>
        <end position="128"/>
    </location>
</feature>
<reference evidence="3 4" key="1">
    <citation type="submission" date="2023-12" db="EMBL/GenBank/DDBJ databases">
        <title>Streptomyces sp. V4-01.</title>
        <authorList>
            <person name="Somphong A."/>
            <person name="Phongsopitanun W."/>
        </authorList>
    </citation>
    <scope>NUCLEOTIDE SEQUENCE [LARGE SCALE GENOMIC DNA]</scope>
    <source>
        <strain evidence="3 4">V4-01</strain>
    </source>
</reference>
<dbReference type="PANTHER" id="PTHR35526:SF3">
    <property type="entry name" value="ANTI-SIGMA-F FACTOR RSBW"/>
    <property type="match status" value="1"/>
</dbReference>
<organism evidence="3 4">
    <name type="scientific">Actinacidiphila polyblastidii</name>
    <dbReference type="NCBI Taxonomy" id="3110430"/>
    <lineage>
        <taxon>Bacteria</taxon>
        <taxon>Bacillati</taxon>
        <taxon>Actinomycetota</taxon>
        <taxon>Actinomycetes</taxon>
        <taxon>Kitasatosporales</taxon>
        <taxon>Streptomycetaceae</taxon>
        <taxon>Actinacidiphila</taxon>
    </lineage>
</organism>
<dbReference type="SUPFAM" id="SSF55874">
    <property type="entry name" value="ATPase domain of HSP90 chaperone/DNA topoisomerase II/histidine kinase"/>
    <property type="match status" value="1"/>
</dbReference>
<comment type="caution">
    <text evidence="3">The sequence shown here is derived from an EMBL/GenBank/DDBJ whole genome shotgun (WGS) entry which is preliminary data.</text>
</comment>
<name>A0ABU7P7S3_9ACTN</name>
<keyword evidence="1" id="KW-0418">Kinase</keyword>
<dbReference type="InterPro" id="IPR050267">
    <property type="entry name" value="Anti-sigma-factor_SerPK"/>
</dbReference>
<keyword evidence="4" id="KW-1185">Reference proteome</keyword>
<evidence type="ECO:0000256" key="1">
    <source>
        <dbReference type="ARBA" id="ARBA00022527"/>
    </source>
</evidence>
<keyword evidence="3" id="KW-0547">Nucleotide-binding</keyword>
<dbReference type="Proteomes" id="UP001344658">
    <property type="component" value="Unassembled WGS sequence"/>
</dbReference>
<gene>
    <name evidence="3" type="ORF">V2S66_07730</name>
</gene>
<dbReference type="InterPro" id="IPR036890">
    <property type="entry name" value="HATPase_C_sf"/>
</dbReference>
<keyword evidence="1" id="KW-0723">Serine/threonine-protein kinase</keyword>
<dbReference type="GO" id="GO:0005524">
    <property type="term" value="F:ATP binding"/>
    <property type="evidence" value="ECO:0007669"/>
    <property type="project" value="UniProtKB-KW"/>
</dbReference>
<evidence type="ECO:0000259" key="2">
    <source>
        <dbReference type="Pfam" id="PF13581"/>
    </source>
</evidence>
<dbReference type="Pfam" id="PF13581">
    <property type="entry name" value="HATPase_c_2"/>
    <property type="match status" value="1"/>
</dbReference>
<evidence type="ECO:0000313" key="3">
    <source>
        <dbReference type="EMBL" id="MEE4541861.1"/>
    </source>
</evidence>
<dbReference type="RefSeq" id="WP_330793762.1">
    <property type="nucleotide sequence ID" value="NZ_JAZEWV010000004.1"/>
</dbReference>
<accession>A0ABU7P7S3</accession>